<proteinExistence type="predicted"/>
<keyword evidence="2" id="KW-1185">Reference proteome</keyword>
<accession>A0A3P7P1J4</accession>
<protein>
    <submittedName>
        <fullName evidence="1">Uncharacterized protein</fullName>
    </submittedName>
</protein>
<dbReference type="EMBL" id="LR130778">
    <property type="protein sequence ID" value="VDN49254.1"/>
    <property type="molecule type" value="Genomic_DNA"/>
</dbReference>
<organism evidence="1 2">
    <name type="scientific">Petrocella atlantisensis</name>
    <dbReference type="NCBI Taxonomy" id="2173034"/>
    <lineage>
        <taxon>Bacteria</taxon>
        <taxon>Bacillati</taxon>
        <taxon>Bacillota</taxon>
        <taxon>Clostridia</taxon>
        <taxon>Lachnospirales</taxon>
        <taxon>Vallitaleaceae</taxon>
        <taxon>Petrocella</taxon>
    </lineage>
</organism>
<dbReference type="AlphaFoldDB" id="A0A3P7P1J4"/>
<sequence length="67" mass="8196">MDYNSNLKEILETKEIYNINLDKTFEMLSEQYYSGELVKKVIEGYTIFCKFYRLRERSLSCQSYMER</sequence>
<dbReference type="Proteomes" id="UP000279029">
    <property type="component" value="Chromosome"/>
</dbReference>
<evidence type="ECO:0000313" key="2">
    <source>
        <dbReference type="Proteomes" id="UP000279029"/>
    </source>
</evidence>
<evidence type="ECO:0000313" key="1">
    <source>
        <dbReference type="EMBL" id="VDN49254.1"/>
    </source>
</evidence>
<gene>
    <name evidence="1" type="ORF">PATL70BA_3327</name>
</gene>
<reference evidence="1 2" key="1">
    <citation type="submission" date="2018-09" db="EMBL/GenBank/DDBJ databases">
        <authorList>
            <person name="Postec A."/>
        </authorList>
    </citation>
    <scope>NUCLEOTIDE SEQUENCE [LARGE SCALE GENOMIC DNA]</scope>
    <source>
        <strain evidence="1">70B-A</strain>
    </source>
</reference>
<dbReference type="KEGG" id="cbar:PATL70BA_3327"/>
<name>A0A3P7P1J4_9FIRM</name>